<organism evidence="1 2">
    <name type="scientific">Stephania yunnanensis</name>
    <dbReference type="NCBI Taxonomy" id="152371"/>
    <lineage>
        <taxon>Eukaryota</taxon>
        <taxon>Viridiplantae</taxon>
        <taxon>Streptophyta</taxon>
        <taxon>Embryophyta</taxon>
        <taxon>Tracheophyta</taxon>
        <taxon>Spermatophyta</taxon>
        <taxon>Magnoliopsida</taxon>
        <taxon>Ranunculales</taxon>
        <taxon>Menispermaceae</taxon>
        <taxon>Menispermoideae</taxon>
        <taxon>Cissampelideae</taxon>
        <taxon>Stephania</taxon>
    </lineage>
</organism>
<name>A0AAP0Q0N5_9MAGN</name>
<evidence type="ECO:0000313" key="1">
    <source>
        <dbReference type="EMBL" id="KAK9162998.1"/>
    </source>
</evidence>
<dbReference type="Proteomes" id="UP001420932">
    <property type="component" value="Unassembled WGS sequence"/>
</dbReference>
<reference evidence="1 2" key="1">
    <citation type="submission" date="2024-01" db="EMBL/GenBank/DDBJ databases">
        <title>Genome assemblies of Stephania.</title>
        <authorList>
            <person name="Yang L."/>
        </authorList>
    </citation>
    <scope>NUCLEOTIDE SEQUENCE [LARGE SCALE GENOMIC DNA]</scope>
    <source>
        <strain evidence="1">YNDBR</strain>
        <tissue evidence="1">Leaf</tissue>
    </source>
</reference>
<evidence type="ECO:0000313" key="2">
    <source>
        <dbReference type="Proteomes" id="UP001420932"/>
    </source>
</evidence>
<gene>
    <name evidence="1" type="ORF">Syun_003900</name>
</gene>
<dbReference type="EMBL" id="JBBNAF010000002">
    <property type="protein sequence ID" value="KAK9162998.1"/>
    <property type="molecule type" value="Genomic_DNA"/>
</dbReference>
<dbReference type="AlphaFoldDB" id="A0AAP0Q0N5"/>
<proteinExistence type="predicted"/>
<keyword evidence="2" id="KW-1185">Reference proteome</keyword>
<sequence length="193" mass="22149">MCNLYQILRTALWKHFEAHLRTNTRSSMGSSETIGSVAETICWLQKLMVTRQSLSFWLHRTTYLGSSKCLIHLSPIRAMRMKTWSPQPSLTMSYWSVIGVRWTRDFDGWNSRRSCVRFSLRGKWQVILSVSFREGVSVPPPPLLPLRPPQSAQPPHPPLPKQALGHPSMVALLHIPPRLMLISPQSMIALRRE</sequence>
<accession>A0AAP0Q0N5</accession>
<protein>
    <submittedName>
        <fullName evidence="1">Uncharacterized protein</fullName>
    </submittedName>
</protein>
<comment type="caution">
    <text evidence="1">The sequence shown here is derived from an EMBL/GenBank/DDBJ whole genome shotgun (WGS) entry which is preliminary data.</text>
</comment>